<keyword evidence="1" id="KW-0812">Transmembrane</keyword>
<organism evidence="3 4">
    <name type="scientific">Limulus polyphemus</name>
    <name type="common">Atlantic horseshoe crab</name>
    <dbReference type="NCBI Taxonomy" id="6850"/>
    <lineage>
        <taxon>Eukaryota</taxon>
        <taxon>Metazoa</taxon>
        <taxon>Ecdysozoa</taxon>
        <taxon>Arthropoda</taxon>
        <taxon>Chelicerata</taxon>
        <taxon>Merostomata</taxon>
        <taxon>Xiphosura</taxon>
        <taxon>Limulidae</taxon>
        <taxon>Limulus</taxon>
    </lineage>
</organism>
<evidence type="ECO:0000313" key="3">
    <source>
        <dbReference type="Proteomes" id="UP000694941"/>
    </source>
</evidence>
<feature type="transmembrane region" description="Helical" evidence="1">
    <location>
        <begin position="242"/>
        <end position="265"/>
    </location>
</feature>
<keyword evidence="1" id="KW-1133">Transmembrane helix</keyword>
<sequence>MATCKLSIFNASYFPVLQGVKEFKSAHRASASSPSKKLHPVFTSSGLLITYIALKKLKKNNGQFNLWRYYIHRYWKLTPTFVIISGCIWLIEDLGSGPVWKENIDPLVKSCKKNWWTNVFYISNFLKVQDRCFPHCGFISCLMQFFFISPVIFLVLYRKPVIGKSFILTGILVSAMVLAIITPLLNQMPVLLASVADHSVQMEFLHLVITMPYTHLGTYCVGMATGYLIYTYNEKKLRMHPVLVVFGWIVAITCNMAIVFGLYQWNSNNSLPNKVTATVYAAFSRIGWSLGLAWLTIACLYGYGGIINSFLSWKGFTPLSRMTYVVYIIQPAWIGVFRSHLRSTLYYSNIFVTYIFIAYVTISYIMGFLVVLIYQTPFLNLEKLVLSRTTNEKQDSVEEEKHIGTQTSA</sequence>
<gene>
    <name evidence="4" type="primary">LOC111089374</name>
</gene>
<feature type="transmembrane region" description="Helical" evidence="1">
    <location>
        <begin position="166"/>
        <end position="185"/>
    </location>
</feature>
<feature type="domain" description="Acyltransferase 3" evidence="2">
    <location>
        <begin position="42"/>
        <end position="371"/>
    </location>
</feature>
<feature type="transmembrane region" description="Helical" evidence="1">
    <location>
        <begin position="137"/>
        <end position="157"/>
    </location>
</feature>
<evidence type="ECO:0000256" key="1">
    <source>
        <dbReference type="SAM" id="Phobius"/>
    </source>
</evidence>
<proteinExistence type="predicted"/>
<feature type="transmembrane region" description="Helical" evidence="1">
    <location>
        <begin position="285"/>
        <end position="303"/>
    </location>
</feature>
<dbReference type="PANTHER" id="PTHR11161">
    <property type="entry name" value="O-ACYLTRANSFERASE"/>
    <property type="match status" value="1"/>
</dbReference>
<evidence type="ECO:0000259" key="2">
    <source>
        <dbReference type="Pfam" id="PF01757"/>
    </source>
</evidence>
<protein>
    <submittedName>
        <fullName evidence="4">Nose resistant to fluoxetine protein 6-like</fullName>
    </submittedName>
</protein>
<dbReference type="Pfam" id="PF01757">
    <property type="entry name" value="Acyl_transf_3"/>
    <property type="match status" value="1"/>
</dbReference>
<dbReference type="Proteomes" id="UP000694941">
    <property type="component" value="Unplaced"/>
</dbReference>
<dbReference type="InterPro" id="IPR002656">
    <property type="entry name" value="Acyl_transf_3_dom"/>
</dbReference>
<evidence type="ECO:0000313" key="4">
    <source>
        <dbReference type="RefSeq" id="XP_022257468.1"/>
    </source>
</evidence>
<feature type="transmembrane region" description="Helical" evidence="1">
    <location>
        <begin position="205"/>
        <end position="230"/>
    </location>
</feature>
<dbReference type="InterPro" id="IPR052728">
    <property type="entry name" value="O2_lipid_transport_reg"/>
</dbReference>
<dbReference type="PANTHER" id="PTHR11161:SF0">
    <property type="entry name" value="O-ACYLTRANSFERASE LIKE PROTEIN"/>
    <property type="match status" value="1"/>
</dbReference>
<dbReference type="GeneID" id="111089374"/>
<accession>A0ABM1TNL2</accession>
<feature type="transmembrane region" description="Helical" evidence="1">
    <location>
        <begin position="74"/>
        <end position="91"/>
    </location>
</feature>
<keyword evidence="1" id="KW-0472">Membrane</keyword>
<name>A0ABM1TNL2_LIMPO</name>
<feature type="transmembrane region" description="Helical" evidence="1">
    <location>
        <begin position="353"/>
        <end position="374"/>
    </location>
</feature>
<keyword evidence="3" id="KW-1185">Reference proteome</keyword>
<dbReference type="RefSeq" id="XP_022257468.1">
    <property type="nucleotide sequence ID" value="XM_022401760.1"/>
</dbReference>
<feature type="transmembrane region" description="Helical" evidence="1">
    <location>
        <begin position="324"/>
        <end position="341"/>
    </location>
</feature>
<reference evidence="4" key="1">
    <citation type="submission" date="2025-08" db="UniProtKB">
        <authorList>
            <consortium name="RefSeq"/>
        </authorList>
    </citation>
    <scope>IDENTIFICATION</scope>
    <source>
        <tissue evidence="4">Muscle</tissue>
    </source>
</reference>